<keyword evidence="1 2" id="KW-0732">Signal</keyword>
<dbReference type="Proteomes" id="UP001205861">
    <property type="component" value="Unassembled WGS sequence"/>
</dbReference>
<dbReference type="Gene3D" id="1.20.5.110">
    <property type="match status" value="1"/>
</dbReference>
<comment type="subcellular location">
    <subcellularLocation>
        <location evidence="2">Periplasm</location>
    </subcellularLocation>
</comment>
<dbReference type="SUPFAM" id="SSF48452">
    <property type="entry name" value="TPR-like"/>
    <property type="match status" value="1"/>
</dbReference>
<evidence type="ECO:0000259" key="4">
    <source>
        <dbReference type="Pfam" id="PF16331"/>
    </source>
</evidence>
<dbReference type="HAMAP" id="MF_02066">
    <property type="entry name" value="CpoB"/>
    <property type="match status" value="1"/>
</dbReference>
<comment type="caution">
    <text evidence="5">The sequence shown here is derived from an EMBL/GenBank/DDBJ whole genome shotgun (WGS) entry which is preliminary data.</text>
</comment>
<dbReference type="InterPro" id="IPR032519">
    <property type="entry name" value="YbgF_tri"/>
</dbReference>
<feature type="signal peptide" evidence="2">
    <location>
        <begin position="1"/>
        <end position="24"/>
    </location>
</feature>
<sequence length="261" mass="28864" precursor="true">MIKLSKSRLAVLMLAAWLPLHASAGLLEDDEARKAILDLRAKIDAMARDLNARIDTKSDKSTALDMLNQHEQTMQEIARLRDQVETLANQLANVQKSQKDYYVDLDARIKKLEPQQATIDGRTAEVLPTEKQSYDTAMELFKSGDYKGATAALADFVKRFPQSAYAANAQYWLGNAYYAQRDYKNAIAAQEAVVNNYSTSPKAADAMLNIASNYTELGDDKAARKALTQLVKQYPDTSAAQTAKDRLAALKPVAAKTAKKK</sequence>
<organism evidence="5 6">
    <name type="scientific">Massilia solisilvae</name>
    <dbReference type="NCBI Taxonomy" id="1811225"/>
    <lineage>
        <taxon>Bacteria</taxon>
        <taxon>Pseudomonadati</taxon>
        <taxon>Pseudomonadota</taxon>
        <taxon>Betaproteobacteria</taxon>
        <taxon>Burkholderiales</taxon>
        <taxon>Oxalobacteraceae</taxon>
        <taxon>Telluria group</taxon>
        <taxon>Massilia</taxon>
    </lineage>
</organism>
<feature type="domain" description="YbgF trimerisation" evidence="4">
    <location>
        <begin position="58"/>
        <end position="117"/>
    </location>
</feature>
<dbReference type="RefSeq" id="WP_258856486.1">
    <property type="nucleotide sequence ID" value="NZ_JANUGV010000002.1"/>
</dbReference>
<gene>
    <name evidence="5" type="primary">ybgF</name>
    <name evidence="2" type="synonym">cpoB</name>
    <name evidence="5" type="ORF">NX773_11640</name>
</gene>
<keyword evidence="2" id="KW-0131">Cell cycle</keyword>
<keyword evidence="2" id="KW-0175">Coiled coil</keyword>
<evidence type="ECO:0000259" key="3">
    <source>
        <dbReference type="Pfam" id="PF13525"/>
    </source>
</evidence>
<reference evidence="5 6" key="1">
    <citation type="submission" date="2022-08" db="EMBL/GenBank/DDBJ databases">
        <title>Reclassification of Massilia species as members of the genera Telluria, Duganella, Pseudoduganella, Mokoshia gen. nov. and Zemynaea gen. nov. using orthogonal and non-orthogonal genome-based approaches.</title>
        <authorList>
            <person name="Bowman J.P."/>
        </authorList>
    </citation>
    <scope>NUCLEOTIDE SEQUENCE [LARGE SCALE GENOMIC DNA]</scope>
    <source>
        <strain evidence="5 6">JCM 31607</strain>
    </source>
</reference>
<evidence type="ECO:0000313" key="5">
    <source>
        <dbReference type="EMBL" id="MCS0608818.1"/>
    </source>
</evidence>
<keyword evidence="2" id="KW-0574">Periplasm</keyword>
<accession>A0ABT2BJY2</accession>
<proteinExistence type="inferred from homology"/>
<evidence type="ECO:0000313" key="6">
    <source>
        <dbReference type="Proteomes" id="UP001205861"/>
    </source>
</evidence>
<dbReference type="EMBL" id="JANUGV010000002">
    <property type="protein sequence ID" value="MCS0608818.1"/>
    <property type="molecule type" value="Genomic_DNA"/>
</dbReference>
<protein>
    <recommendedName>
        <fullName evidence="2">Cell division coordinator CpoB</fullName>
    </recommendedName>
</protein>
<dbReference type="NCBIfam" id="TIGR02795">
    <property type="entry name" value="tol_pal_ybgF"/>
    <property type="match status" value="1"/>
</dbReference>
<dbReference type="Gene3D" id="1.25.40.10">
    <property type="entry name" value="Tetratricopeptide repeat domain"/>
    <property type="match status" value="1"/>
</dbReference>
<feature type="domain" description="Outer membrane lipoprotein BamD-like" evidence="3">
    <location>
        <begin position="130"/>
        <end position="255"/>
    </location>
</feature>
<dbReference type="Pfam" id="PF16331">
    <property type="entry name" value="TolA_bind_tri"/>
    <property type="match status" value="1"/>
</dbReference>
<evidence type="ECO:0000256" key="1">
    <source>
        <dbReference type="ARBA" id="ARBA00022729"/>
    </source>
</evidence>
<evidence type="ECO:0000256" key="2">
    <source>
        <dbReference type="HAMAP-Rule" id="MF_02066"/>
    </source>
</evidence>
<dbReference type="InterPro" id="IPR014162">
    <property type="entry name" value="CpoB_C"/>
</dbReference>
<comment type="similarity">
    <text evidence="2">Belongs to the CpoB family.</text>
</comment>
<keyword evidence="6" id="KW-1185">Reference proteome</keyword>
<dbReference type="InterPro" id="IPR011990">
    <property type="entry name" value="TPR-like_helical_dom_sf"/>
</dbReference>
<feature type="coiled-coil region" evidence="2">
    <location>
        <begin position="63"/>
        <end position="97"/>
    </location>
</feature>
<comment type="function">
    <text evidence="2">Mediates coordination of peptidoglycan synthesis and outer membrane constriction during cell division.</text>
</comment>
<name>A0ABT2BJY2_9BURK</name>
<dbReference type="Pfam" id="PF13525">
    <property type="entry name" value="YfiO"/>
    <property type="match status" value="1"/>
</dbReference>
<feature type="chain" id="PRO_5044947132" description="Cell division coordinator CpoB" evidence="2">
    <location>
        <begin position="25"/>
        <end position="261"/>
    </location>
</feature>
<dbReference type="InterPro" id="IPR039565">
    <property type="entry name" value="BamD-like"/>
</dbReference>
<keyword evidence="2" id="KW-0132">Cell division</keyword>
<dbReference type="InterPro" id="IPR034706">
    <property type="entry name" value="CpoB"/>
</dbReference>